<evidence type="ECO:0000313" key="5">
    <source>
        <dbReference type="EMBL" id="MDP9821738.1"/>
    </source>
</evidence>
<evidence type="ECO:0000259" key="4">
    <source>
        <dbReference type="PROSITE" id="PS51462"/>
    </source>
</evidence>
<dbReference type="InterPro" id="IPR029033">
    <property type="entry name" value="His_PPase_superfam"/>
</dbReference>
<name>A0ABT9NMT9_9ACTN</name>
<comment type="caution">
    <text evidence="5">The sequence shown here is derived from an EMBL/GenBank/DDBJ whole genome shotgun (WGS) entry which is preliminary data.</text>
</comment>
<keyword evidence="2 3" id="KW-0378">Hydrolase</keyword>
<dbReference type="SMART" id="SM00855">
    <property type="entry name" value="PGAM"/>
    <property type="match status" value="1"/>
</dbReference>
<dbReference type="CDD" id="cd07067">
    <property type="entry name" value="HP_PGM_like"/>
    <property type="match status" value="1"/>
</dbReference>
<gene>
    <name evidence="5" type="ORF">J2S59_001547</name>
</gene>
<organism evidence="5 6">
    <name type="scientific">Nocardioides massiliensis</name>
    <dbReference type="NCBI Taxonomy" id="1325935"/>
    <lineage>
        <taxon>Bacteria</taxon>
        <taxon>Bacillati</taxon>
        <taxon>Actinomycetota</taxon>
        <taxon>Actinomycetes</taxon>
        <taxon>Propionibacteriales</taxon>
        <taxon>Nocardioidaceae</taxon>
        <taxon>Nocardioides</taxon>
    </lineage>
</organism>
<protein>
    <submittedName>
        <fullName evidence="5">8-oxo-dGTP diphosphatase</fullName>
        <ecNumber evidence="5">3.6.1.55</ecNumber>
    </submittedName>
</protein>
<evidence type="ECO:0000256" key="1">
    <source>
        <dbReference type="ARBA" id="ARBA00005582"/>
    </source>
</evidence>
<dbReference type="RefSeq" id="WP_068120456.1">
    <property type="nucleotide sequence ID" value="NZ_CCXJ01000278.1"/>
</dbReference>
<dbReference type="InterPro" id="IPR013078">
    <property type="entry name" value="His_Pase_superF_clade-1"/>
</dbReference>
<dbReference type="Gene3D" id="3.40.50.1240">
    <property type="entry name" value="Phosphoglycerate mutase-like"/>
    <property type="match status" value="1"/>
</dbReference>
<dbReference type="Pfam" id="PF00300">
    <property type="entry name" value="His_Phos_1"/>
    <property type="match status" value="1"/>
</dbReference>
<dbReference type="InterPro" id="IPR051325">
    <property type="entry name" value="Nudix_hydrolase_domain"/>
</dbReference>
<dbReference type="SUPFAM" id="SSF55811">
    <property type="entry name" value="Nudix"/>
    <property type="match status" value="1"/>
</dbReference>
<sequence>MPHEPEADETAIHAAGAVIAAPRKRVLLVHRPKYDDWSFPKGKVDPGEHVTTTAVREVGEETGLHVRLGVPLPAQRYPVATDDGVREKVVHYWAARVHGDDDISGYRPNAEIDEVAWVPYDEARERLTHERDRELLEQWYPLRKRTRTLLVLRHATAMGRSSWNGPDPDRPLTERGSLQAHELVPVLAAYGIERIVSSPSRRCAETVTPYADATGTDIDWQEALSEEGTSREGVEAIVAAAYDAPERHVALCTHRPVLPRVLRAVGEPYEPLEAAGMLVVHHRTNSRGVRTVVAVEHHVPRR</sequence>
<dbReference type="EMBL" id="JAUSQM010000001">
    <property type="protein sequence ID" value="MDP9821738.1"/>
    <property type="molecule type" value="Genomic_DNA"/>
</dbReference>
<accession>A0ABT9NMT9</accession>
<dbReference type="InterPro" id="IPR020476">
    <property type="entry name" value="Nudix_hydrolase"/>
</dbReference>
<evidence type="ECO:0000256" key="3">
    <source>
        <dbReference type="RuleBase" id="RU003476"/>
    </source>
</evidence>
<dbReference type="InterPro" id="IPR015797">
    <property type="entry name" value="NUDIX_hydrolase-like_dom_sf"/>
</dbReference>
<dbReference type="PANTHER" id="PTHR21340:SF0">
    <property type="entry name" value="BIS(5'-NUCLEOSYL)-TETRAPHOSPHATASE [ASYMMETRICAL]"/>
    <property type="match status" value="1"/>
</dbReference>
<dbReference type="GO" id="GO:0035539">
    <property type="term" value="F:8-oxo-7,8-dihydrodeoxyguanosine triphosphate pyrophosphatase activity"/>
    <property type="evidence" value="ECO:0007669"/>
    <property type="project" value="UniProtKB-EC"/>
</dbReference>
<reference evidence="5 6" key="1">
    <citation type="submission" date="2023-07" db="EMBL/GenBank/DDBJ databases">
        <title>Sequencing the genomes of 1000 actinobacteria strains.</title>
        <authorList>
            <person name="Klenk H.-P."/>
        </authorList>
    </citation>
    <scope>NUCLEOTIDE SEQUENCE [LARGE SCALE GENOMIC DNA]</scope>
    <source>
        <strain evidence="5 6">GD13</strain>
    </source>
</reference>
<dbReference type="CDD" id="cd03673">
    <property type="entry name" value="NUDIX_Ap6A_hydrolase"/>
    <property type="match status" value="1"/>
</dbReference>
<dbReference type="Gene3D" id="3.90.79.10">
    <property type="entry name" value="Nucleoside Triphosphate Pyrophosphohydrolase"/>
    <property type="match status" value="1"/>
</dbReference>
<evidence type="ECO:0000256" key="2">
    <source>
        <dbReference type="ARBA" id="ARBA00022801"/>
    </source>
</evidence>
<evidence type="ECO:0000313" key="6">
    <source>
        <dbReference type="Proteomes" id="UP001240447"/>
    </source>
</evidence>
<dbReference type="PROSITE" id="PS51462">
    <property type="entry name" value="NUDIX"/>
    <property type="match status" value="1"/>
</dbReference>
<comment type="similarity">
    <text evidence="1 3">Belongs to the Nudix hydrolase family.</text>
</comment>
<dbReference type="PRINTS" id="PR00502">
    <property type="entry name" value="NUDIXFAMILY"/>
</dbReference>
<dbReference type="InterPro" id="IPR020084">
    <property type="entry name" value="NUDIX_hydrolase_CS"/>
</dbReference>
<proteinExistence type="inferred from homology"/>
<dbReference type="PANTHER" id="PTHR21340">
    <property type="entry name" value="DIADENOSINE 5,5-P1,P4-TETRAPHOSPHATE PYROPHOSPHOHYDROLASE MUTT"/>
    <property type="match status" value="1"/>
</dbReference>
<dbReference type="EC" id="3.6.1.55" evidence="5"/>
<dbReference type="InterPro" id="IPR000086">
    <property type="entry name" value="NUDIX_hydrolase_dom"/>
</dbReference>
<dbReference type="SUPFAM" id="SSF53254">
    <property type="entry name" value="Phosphoglycerate mutase-like"/>
    <property type="match status" value="1"/>
</dbReference>
<feature type="domain" description="Nudix hydrolase" evidence="4">
    <location>
        <begin position="10"/>
        <end position="141"/>
    </location>
</feature>
<dbReference type="PROSITE" id="PS00893">
    <property type="entry name" value="NUDIX_BOX"/>
    <property type="match status" value="1"/>
</dbReference>
<keyword evidence="6" id="KW-1185">Reference proteome</keyword>
<dbReference type="Pfam" id="PF00293">
    <property type="entry name" value="NUDIX"/>
    <property type="match status" value="1"/>
</dbReference>
<dbReference type="Proteomes" id="UP001240447">
    <property type="component" value="Unassembled WGS sequence"/>
</dbReference>